<dbReference type="InterPro" id="IPR036390">
    <property type="entry name" value="WH_DNA-bd_sf"/>
</dbReference>
<proteinExistence type="predicted"/>
<dbReference type="PANTHER" id="PTHR42990:SF1">
    <property type="entry name" value="AAA+ ATPASE DOMAIN-CONTAINING PROTEIN"/>
    <property type="match status" value="1"/>
</dbReference>
<evidence type="ECO:0000313" key="1">
    <source>
        <dbReference type="EMBL" id="SFV70165.1"/>
    </source>
</evidence>
<dbReference type="AlphaFoldDB" id="A0A1W1CWS6"/>
<dbReference type="SUPFAM" id="SSF46785">
    <property type="entry name" value="Winged helix' DNA-binding domain"/>
    <property type="match status" value="1"/>
</dbReference>
<dbReference type="Gene3D" id="1.10.10.10">
    <property type="entry name" value="Winged helix-like DNA-binding domain superfamily/Winged helix DNA-binding domain"/>
    <property type="match status" value="1"/>
</dbReference>
<dbReference type="EMBL" id="FPHM01000145">
    <property type="protein sequence ID" value="SFV70165.1"/>
    <property type="molecule type" value="Genomic_DNA"/>
</dbReference>
<accession>A0A1W1CWS6</accession>
<protein>
    <submittedName>
        <fullName evidence="1">ATPase component BioM of energizing module of biotin ECF transporter</fullName>
    </submittedName>
</protein>
<sequence>MQQIRKLKKLLYLLAVSVPFIPNITDLAKATDISRPKLYEYLNYLEEAKIINSIRTPQKGYNIMSKPEKLFMQNTNISFALTKQVDIGSAREAFFVNQIKNYFFLQNRFINEDIYVAKKGDFLVDNQYIFEVGGKNKSFKQIKDIDNSFVASDGIEIGFGNKIPLWLFGFLY</sequence>
<dbReference type="PANTHER" id="PTHR42990">
    <property type="entry name" value="ATPASE"/>
    <property type="match status" value="1"/>
</dbReference>
<dbReference type="InterPro" id="IPR036388">
    <property type="entry name" value="WH-like_DNA-bd_sf"/>
</dbReference>
<organism evidence="1">
    <name type="scientific">hydrothermal vent metagenome</name>
    <dbReference type="NCBI Taxonomy" id="652676"/>
    <lineage>
        <taxon>unclassified sequences</taxon>
        <taxon>metagenomes</taxon>
        <taxon>ecological metagenomes</taxon>
    </lineage>
</organism>
<gene>
    <name evidence="1" type="ORF">MNB_SV-13-1300</name>
</gene>
<name>A0A1W1CWS6_9ZZZZ</name>
<reference evidence="1" key="1">
    <citation type="submission" date="2016-10" db="EMBL/GenBank/DDBJ databases">
        <authorList>
            <person name="de Groot N.N."/>
        </authorList>
    </citation>
    <scope>NUCLEOTIDE SEQUENCE</scope>
</reference>